<evidence type="ECO:0000313" key="2">
    <source>
        <dbReference type="Proteomes" id="UP000238916"/>
    </source>
</evidence>
<gene>
    <name evidence="1" type="ORF">SBF1_2550020</name>
</gene>
<reference evidence="2" key="1">
    <citation type="submission" date="2018-02" db="EMBL/GenBank/DDBJ databases">
        <authorList>
            <person name="Hausmann B."/>
        </authorList>
    </citation>
    <scope>NUCLEOTIDE SEQUENCE [LARGE SCALE GENOMIC DNA]</scope>
    <source>
        <strain evidence="2">Peat soil MAG SbF1</strain>
    </source>
</reference>
<organism evidence="1 2">
    <name type="scientific">Candidatus Desulfosporosinus infrequens</name>
    <dbReference type="NCBI Taxonomy" id="2043169"/>
    <lineage>
        <taxon>Bacteria</taxon>
        <taxon>Bacillati</taxon>
        <taxon>Bacillota</taxon>
        <taxon>Clostridia</taxon>
        <taxon>Eubacteriales</taxon>
        <taxon>Desulfitobacteriaceae</taxon>
        <taxon>Desulfosporosinus</taxon>
    </lineage>
</organism>
<dbReference type="EMBL" id="OMOF01000174">
    <property type="protein sequence ID" value="SPF41587.1"/>
    <property type="molecule type" value="Genomic_DNA"/>
</dbReference>
<name>A0A2U3KPR9_9FIRM</name>
<sequence length="45" mass="4966">MEGCLKEILEHVGKNGRVFAEGIVNYFRDFLGLVVEKKSIKGGAI</sequence>
<protein>
    <submittedName>
        <fullName evidence="1">Uncharacterized protein</fullName>
    </submittedName>
</protein>
<proteinExistence type="predicted"/>
<accession>A0A2U3KPR9</accession>
<evidence type="ECO:0000313" key="1">
    <source>
        <dbReference type="EMBL" id="SPF41587.1"/>
    </source>
</evidence>
<dbReference type="AlphaFoldDB" id="A0A2U3KPR9"/>
<dbReference type="Proteomes" id="UP000238916">
    <property type="component" value="Unassembled WGS sequence"/>
</dbReference>